<accession>A0AAN9GBP6</accession>
<feature type="domain" description="NWD1/2-like winged helix-turn-helix" evidence="5">
    <location>
        <begin position="620"/>
        <end position="734"/>
    </location>
</feature>
<organism evidence="6 7">
    <name type="scientific">Littorina saxatilis</name>
    <dbReference type="NCBI Taxonomy" id="31220"/>
    <lineage>
        <taxon>Eukaryota</taxon>
        <taxon>Metazoa</taxon>
        <taxon>Spiralia</taxon>
        <taxon>Lophotrochozoa</taxon>
        <taxon>Mollusca</taxon>
        <taxon>Gastropoda</taxon>
        <taxon>Caenogastropoda</taxon>
        <taxon>Littorinimorpha</taxon>
        <taxon>Littorinoidea</taxon>
        <taxon>Littorinidae</taxon>
        <taxon>Littorina</taxon>
    </lineage>
</organism>
<dbReference type="Pfam" id="PF05729">
    <property type="entry name" value="NACHT"/>
    <property type="match status" value="1"/>
</dbReference>
<dbReference type="InterPro" id="IPR011044">
    <property type="entry name" value="Quino_amine_DH_bsu"/>
</dbReference>
<dbReference type="InterPro" id="IPR015943">
    <property type="entry name" value="WD40/YVTN_repeat-like_dom_sf"/>
</dbReference>
<feature type="region of interest" description="Disordered" evidence="3">
    <location>
        <begin position="1516"/>
        <end position="1552"/>
    </location>
</feature>
<feature type="region of interest" description="Disordered" evidence="3">
    <location>
        <begin position="1715"/>
        <end position="1750"/>
    </location>
</feature>
<keyword evidence="2" id="KW-0677">Repeat</keyword>
<feature type="compositionally biased region" description="Low complexity" evidence="3">
    <location>
        <begin position="1516"/>
        <end position="1546"/>
    </location>
</feature>
<gene>
    <name evidence="6" type="ORF">V1264_023839</name>
</gene>
<evidence type="ECO:0000256" key="1">
    <source>
        <dbReference type="ARBA" id="ARBA00022574"/>
    </source>
</evidence>
<keyword evidence="1" id="KW-0853">WD repeat</keyword>
<dbReference type="InterPro" id="IPR052752">
    <property type="entry name" value="NACHT-WD_repeat"/>
</dbReference>
<reference evidence="6 7" key="1">
    <citation type="submission" date="2024-02" db="EMBL/GenBank/DDBJ databases">
        <title>Chromosome-scale genome assembly of the rough periwinkle Littorina saxatilis.</title>
        <authorList>
            <person name="De Jode A."/>
            <person name="Faria R."/>
            <person name="Formenti G."/>
            <person name="Sims Y."/>
            <person name="Smith T.P."/>
            <person name="Tracey A."/>
            <person name="Wood J.M.D."/>
            <person name="Zagrodzka Z.B."/>
            <person name="Johannesson K."/>
            <person name="Butlin R.K."/>
            <person name="Leder E.H."/>
        </authorList>
    </citation>
    <scope>NUCLEOTIDE SEQUENCE [LARGE SCALE GENOMIC DNA]</scope>
    <source>
        <strain evidence="6">Snail1</strain>
        <tissue evidence="6">Muscle</tissue>
    </source>
</reference>
<evidence type="ECO:0000259" key="4">
    <source>
        <dbReference type="Pfam" id="PF05729"/>
    </source>
</evidence>
<keyword evidence="7" id="KW-1185">Reference proteome</keyword>
<evidence type="ECO:0000256" key="2">
    <source>
        <dbReference type="ARBA" id="ARBA00022737"/>
    </source>
</evidence>
<dbReference type="Proteomes" id="UP001374579">
    <property type="component" value="Unassembled WGS sequence"/>
</dbReference>
<dbReference type="SUPFAM" id="SSF50960">
    <property type="entry name" value="TolB, C-terminal domain"/>
    <property type="match status" value="1"/>
</dbReference>
<sequence>MKMDATTTGLMAGRLTSDDIPVPPSQIIRVFLCSTATDSCTERTVFVERVYPKLREYCRHRYGLEFQMVDLAWGMPAEQQALDKDLPTMKIQEILNCQTLSAGPNFVAFIGQKYGPLPLPTSIVAEEYEVIRVALHTHRARDTRNAPLLDQSYVIDTNSVPAVYVIKDVSEIIPDIQNENEEVRQMAENQWQELQKELCVLLQKGAELAYLDGALDSDTRSRYYMSDLEKEVHLGIDNSDNPHKRCVLILRDVVDLKNYIEDPQAPAFAGLVVNEHNGRLEMDAEAQNRLIRLRNRARGLISDSNTLTHEVLWRFEDVIHPELHHEYLEKLCSQLHDVLQRLVDESAADLLQKQKLPIVAQEAMQHWSRCKRVTSDFYPCQSQLQRLQDYVTGFSDRPLVVHGPSGCGKTKLVSKLALEVSEMVPGNLLSLIRYVGFTPKSSDLRQVLLGLCTQMSVALGYTPDDVPTAYKDLQRFFPELLASIPVDTTVVLILDALEQVLPDYNAHLMSWLPIQLPSHIKIVLTTLPDTHGLLDRLRNDLLKDCRSNFVELQPLSLPDSMNLLDHFLAKDNRKISDEQVKTFSDRFLTYSLPLYVKLLSTEARALRSFSDTSQLKLPKNCAEAIQKLFDSLEANHGRPVVSRAMAYMVASVTGVSDLEMEDLLSMDDHVLNHVYRDYHPPLRRIPFAVWLKVRRDVEAFLFARETDCVTVAVWEHESFVQAVTQRYLSHQDDVIAVHSLLADYFLGTWSNRPLPIQLSEGMTEFPPCGAQADRLVPAQPLTFPGYDGDKQVKFNKRMYDQVPRHLVLSGRQVELNTLVLFNYEWLYNKMKALSLQHILADFALNPSEQATLVQEALRAAAPTIEKDINNLPAEITGRLLPYYATHVSIRALIRSCDIEGLKHCALLPNFSYQQVPGSSLQFTLDCPTPAHFLGLVYDERFLLCKKTDQPEVYVFDMLTGEVKDTIIASNGELYVTPNGRYFAIVDHVTEKTVKIHDSGSGEFLGQIILLRHVTIRGDKYKAGPLCLTDDRLCAVVETADTSILFISEVPSCTMLQIVSLDGKSTMCKITPSGQHVMCNSNEFLLIYDLYTAQHVCTVPVLHKPSALTFTADGLRAFLATPLNDQMIVLHLNQGQVDMTYRVVLSDVLQGDAIREVTISPNDMYVLIRSDQNLVVHRRATEKIVAHFVRPKQVPKEFRLPNSHYKELVFTKGDFTRDSDNVIATIFRNIYIWQIATGQLLTTIQAPIGIITSLLVCKQRAQLLTHIHKSRQIHVWNVETDTRKVDTLDKLTAPVQRVLTTSDNTIAYVQCCDSDEVGVIDMRSGAMLDLLTHDSKVQDMAITPSGHMVLVVTAPRVSGTACKLWDLTERKVIKEWGRSPGHCLSLHSANSIVYFSQPQPFFDSPYDISIIHFIGDTHSVHENPAACKYVRSPPVATADDRFLVLSSALGYNDRTGQFLSPCLVVFDMTKAMKRTCYDAKSVGLEDVMEDVVSVEPCLREESCIAVVVTCRQPPPAVEEVNNNVTPSTTPSPSSENVDVSQLAASSAPPAPLDKQQDQLQVGFFILDVREGCILVMNFMQPAPDTPFPPHLVFSSDFTVCMDEASCIYNLSDNTAIAGHIPHPPDTPPQCLALDGAVAVYYKGSQLFVFRVGDAALLARCEVHAPVCHVTLCTDQRTLLVGCRDGTFASYVIVDPGTDQNPRSAVASIKSRQVRDGAADEMNGRLSRSWDKVETASAPPYSRPPSAFTPGSKDRLILRQIKPVPRFRPNTPFLRPEPCRCVFLNERGQWERVRNGV</sequence>
<dbReference type="PANTHER" id="PTHR19871">
    <property type="entry name" value="BETA TRANSDUCIN-RELATED PROTEIN"/>
    <property type="match status" value="1"/>
</dbReference>
<name>A0AAN9GBP6_9CAEN</name>
<dbReference type="PANTHER" id="PTHR19871:SF14">
    <property type="entry name" value="DUF4062 DOMAIN-CONTAINING PROTEIN"/>
    <property type="match status" value="1"/>
</dbReference>
<evidence type="ECO:0000256" key="3">
    <source>
        <dbReference type="SAM" id="MobiDB-lite"/>
    </source>
</evidence>
<protein>
    <recommendedName>
        <fullName evidence="8">NACHT domain-containing protein</fullName>
    </recommendedName>
</protein>
<evidence type="ECO:0008006" key="8">
    <source>
        <dbReference type="Google" id="ProtNLM"/>
    </source>
</evidence>
<dbReference type="Gene3D" id="3.40.50.300">
    <property type="entry name" value="P-loop containing nucleotide triphosphate hydrolases"/>
    <property type="match status" value="1"/>
</dbReference>
<evidence type="ECO:0000259" key="5">
    <source>
        <dbReference type="Pfam" id="PF25469"/>
    </source>
</evidence>
<proteinExistence type="predicted"/>
<comment type="caution">
    <text evidence="6">The sequence shown here is derived from an EMBL/GenBank/DDBJ whole genome shotgun (WGS) entry which is preliminary data.</text>
</comment>
<feature type="compositionally biased region" description="Low complexity" evidence="3">
    <location>
        <begin position="1734"/>
        <end position="1744"/>
    </location>
</feature>
<dbReference type="InterPro" id="IPR057588">
    <property type="entry name" value="NWD1/2-like_WH"/>
</dbReference>
<dbReference type="EMBL" id="JBAMIC010000011">
    <property type="protein sequence ID" value="KAK7100985.1"/>
    <property type="molecule type" value="Genomic_DNA"/>
</dbReference>
<evidence type="ECO:0000313" key="7">
    <source>
        <dbReference type="Proteomes" id="UP001374579"/>
    </source>
</evidence>
<dbReference type="Pfam" id="PF25469">
    <property type="entry name" value="WHD_NWD1"/>
    <property type="match status" value="1"/>
</dbReference>
<feature type="domain" description="NACHT" evidence="4">
    <location>
        <begin position="397"/>
        <end position="569"/>
    </location>
</feature>
<dbReference type="SUPFAM" id="SSF52540">
    <property type="entry name" value="P-loop containing nucleoside triphosphate hydrolases"/>
    <property type="match status" value="1"/>
</dbReference>
<dbReference type="SUPFAM" id="SSF50969">
    <property type="entry name" value="YVTN repeat-like/Quinoprotein amine dehydrogenase"/>
    <property type="match status" value="2"/>
</dbReference>
<dbReference type="InterPro" id="IPR027417">
    <property type="entry name" value="P-loop_NTPase"/>
</dbReference>
<dbReference type="Gene3D" id="2.130.10.10">
    <property type="entry name" value="YVTN repeat-like/Quinoprotein amine dehydrogenase"/>
    <property type="match status" value="2"/>
</dbReference>
<dbReference type="InterPro" id="IPR007111">
    <property type="entry name" value="NACHT_NTPase"/>
</dbReference>
<evidence type="ECO:0000313" key="6">
    <source>
        <dbReference type="EMBL" id="KAK7100985.1"/>
    </source>
</evidence>